<reference evidence="2" key="2">
    <citation type="journal article" date="2021" name="PeerJ">
        <title>Extensive microbial diversity within the chicken gut microbiome revealed by metagenomics and culture.</title>
        <authorList>
            <person name="Gilroy R."/>
            <person name="Ravi A."/>
            <person name="Getino M."/>
            <person name="Pursley I."/>
            <person name="Horton D.L."/>
            <person name="Alikhan N.F."/>
            <person name="Baker D."/>
            <person name="Gharbi K."/>
            <person name="Hall N."/>
            <person name="Watson M."/>
            <person name="Adriaenssens E.M."/>
            <person name="Foster-Nyarko E."/>
            <person name="Jarju S."/>
            <person name="Secka A."/>
            <person name="Antonio M."/>
            <person name="Oren A."/>
            <person name="Chaudhuri R.R."/>
            <person name="La Ragione R."/>
            <person name="Hildebrand F."/>
            <person name="Pallen M.J."/>
        </authorList>
    </citation>
    <scope>NUCLEOTIDE SEQUENCE</scope>
    <source>
        <strain evidence="2">ChiGjej3B3-5194</strain>
    </source>
</reference>
<accession>A0A9D1FFB6</accession>
<dbReference type="InterPro" id="IPR029058">
    <property type="entry name" value="AB_hydrolase_fold"/>
</dbReference>
<dbReference type="AlphaFoldDB" id="A0A9D1FFB6"/>
<gene>
    <name evidence="2" type="ORF">IAD02_00025</name>
</gene>
<name>A0A9D1FFB6_9PROT</name>
<dbReference type="SUPFAM" id="SSF53474">
    <property type="entry name" value="alpha/beta-Hydrolases"/>
    <property type="match status" value="1"/>
</dbReference>
<reference evidence="2" key="1">
    <citation type="submission" date="2020-10" db="EMBL/GenBank/DDBJ databases">
        <authorList>
            <person name="Gilroy R."/>
        </authorList>
    </citation>
    <scope>NUCLEOTIDE SEQUENCE</scope>
    <source>
        <strain evidence="2">ChiGjej3B3-5194</strain>
    </source>
</reference>
<keyword evidence="1" id="KW-0732">Signal</keyword>
<sequence length="248" mass="27073">MTTMSHGRLLLVFMLSGCVATSGWHAQNDFTYVPISTDDYEIATWQKISDSRGPVHIYIEGDGHAFNGRGTPTSDPTPRGTLVRDLAASDSAPNVVYVARPCQYIMSASCTRSDWTDGRFSSRVIKSVADTIRTVAGARSIVLVGYSGGAMVSGLVIQNYPDLNVKQWITIAGVLNHSDWTECFGDSPLTQSMSLNKLPNLPQTHYVAEKDETVPTALSVRWTGGANIVIVPNATHDNLKNLKIDFMY</sequence>
<evidence type="ECO:0000256" key="1">
    <source>
        <dbReference type="SAM" id="SignalP"/>
    </source>
</evidence>
<protein>
    <submittedName>
        <fullName evidence="2">Uncharacterized protein</fullName>
    </submittedName>
</protein>
<dbReference type="Proteomes" id="UP000886742">
    <property type="component" value="Unassembled WGS sequence"/>
</dbReference>
<comment type="caution">
    <text evidence="2">The sequence shown here is derived from an EMBL/GenBank/DDBJ whole genome shotgun (WGS) entry which is preliminary data.</text>
</comment>
<proteinExistence type="predicted"/>
<organism evidence="2 3">
    <name type="scientific">Candidatus Enterousia intestinigallinarum</name>
    <dbReference type="NCBI Taxonomy" id="2840790"/>
    <lineage>
        <taxon>Bacteria</taxon>
        <taxon>Pseudomonadati</taxon>
        <taxon>Pseudomonadota</taxon>
        <taxon>Alphaproteobacteria</taxon>
        <taxon>Candidatus Enterousia</taxon>
    </lineage>
</organism>
<feature type="signal peptide" evidence="1">
    <location>
        <begin position="1"/>
        <end position="26"/>
    </location>
</feature>
<feature type="chain" id="PRO_5038845537" evidence="1">
    <location>
        <begin position="27"/>
        <end position="248"/>
    </location>
</feature>
<evidence type="ECO:0000313" key="2">
    <source>
        <dbReference type="EMBL" id="HIS70367.1"/>
    </source>
</evidence>
<dbReference type="Gene3D" id="3.40.50.1820">
    <property type="entry name" value="alpha/beta hydrolase"/>
    <property type="match status" value="1"/>
</dbReference>
<evidence type="ECO:0000313" key="3">
    <source>
        <dbReference type="Proteomes" id="UP000886742"/>
    </source>
</evidence>
<dbReference type="EMBL" id="DVJI01000001">
    <property type="protein sequence ID" value="HIS70367.1"/>
    <property type="molecule type" value="Genomic_DNA"/>
</dbReference>